<dbReference type="Gene3D" id="3.30.70.270">
    <property type="match status" value="1"/>
</dbReference>
<dbReference type="InterPro" id="IPR041588">
    <property type="entry name" value="Integrase_H2C2"/>
</dbReference>
<keyword evidence="3" id="KW-0548">Nucleotidyltransferase</keyword>
<keyword evidence="4" id="KW-0540">Nuclease</keyword>
<dbReference type="InterPro" id="IPR000477">
    <property type="entry name" value="RT_dom"/>
</dbReference>
<dbReference type="InterPro" id="IPR043128">
    <property type="entry name" value="Rev_trsase/Diguanyl_cyclase"/>
</dbReference>
<dbReference type="GO" id="GO:0006508">
    <property type="term" value="P:proteolysis"/>
    <property type="evidence" value="ECO:0007669"/>
    <property type="project" value="UniProtKB-KW"/>
</dbReference>
<keyword evidence="5" id="KW-0255">Endonuclease</keyword>
<keyword evidence="1" id="KW-0645">Protease</keyword>
<protein>
    <submittedName>
        <fullName evidence="11">Reverse transcriptase</fullName>
    </submittedName>
</protein>
<dbReference type="Pfam" id="PF17921">
    <property type="entry name" value="Integrase_H2C2"/>
    <property type="match status" value="1"/>
</dbReference>
<evidence type="ECO:0000256" key="6">
    <source>
        <dbReference type="ARBA" id="ARBA00022801"/>
    </source>
</evidence>
<feature type="domain" description="Reverse transcriptase" evidence="9">
    <location>
        <begin position="60"/>
        <end position="146"/>
    </location>
</feature>
<name>A0A6L2NG19_TANCI</name>
<keyword evidence="6" id="KW-0378">Hydrolase</keyword>
<dbReference type="PANTHER" id="PTHR24559">
    <property type="entry name" value="TRANSPOSON TY3-I GAG-POL POLYPROTEIN"/>
    <property type="match status" value="1"/>
</dbReference>
<dbReference type="Gene3D" id="1.10.340.70">
    <property type="match status" value="1"/>
</dbReference>
<accession>A0A6L2NG19</accession>
<feature type="compositionally biased region" description="Acidic residues" evidence="8">
    <location>
        <begin position="424"/>
        <end position="470"/>
    </location>
</feature>
<dbReference type="PANTHER" id="PTHR24559:SF427">
    <property type="entry name" value="RNA-DIRECTED DNA POLYMERASE"/>
    <property type="match status" value="1"/>
</dbReference>
<comment type="caution">
    <text evidence="11">The sequence shown here is derived from an EMBL/GenBank/DDBJ whole genome shotgun (WGS) entry which is preliminary data.</text>
</comment>
<evidence type="ECO:0000256" key="4">
    <source>
        <dbReference type="ARBA" id="ARBA00022722"/>
    </source>
</evidence>
<feature type="region of interest" description="Disordered" evidence="8">
    <location>
        <begin position="361"/>
        <end position="477"/>
    </location>
</feature>
<dbReference type="GO" id="GO:0008233">
    <property type="term" value="F:peptidase activity"/>
    <property type="evidence" value="ECO:0007669"/>
    <property type="project" value="UniProtKB-KW"/>
</dbReference>
<evidence type="ECO:0000256" key="8">
    <source>
        <dbReference type="SAM" id="MobiDB-lite"/>
    </source>
</evidence>
<sequence length="628" mass="71833">MNVGMEWLSRLRAKIVYFEKIVQIPLSNGEILEVHEERPKGNLKTVEDHESERAETRRHPYYCRELNKLTIKNRYPFPRIDDLFDQLQGSRYFSKIDLRSVCHQFRVCEEDIPKTAFRTRYGHFEFTVMPFGLTNAPARNKVIAYASRQIKIHEKNYTTHDLELAAVVFALKMGDTTCKATVVADALSGKEWVKPRQARTMSMKIYSSVKARILDAQSKDFKDVNASAEMYSVHPGADKMYYDLRGLYWWPGMKKDVAMYIDGHSECTMQTLEDMHRACAIDFRGNWDTHLPGRRKQNNWTRNYPGNHRQDCANQGAIEDCMRSPKELCNHRRKPLEFSVGDKVLLKILEDPYVEVALQAPPSQDYIPSPEGLEKAPPSPDYVPGPKHADDDIVAEDQPYAEDASPTAQSPEYVPESDLKAHSEDDDDEDPEEDPVDYPADGGDDGDDEEGSGKDDEDDDMDIEADEEEEHPAPADSVVVALKLLTRPHLRRRLSHLRVMRRIDPSSSAAAARPVGGLRADYGFVATMDRDIMRDPERERDRRAHAYTRHLIETEARLSREAWVRSTDASDLVSGEVMSLRTTVLGQMTEIKELHAADHRRRIVISEMLMAYHRRSTEIIGLRTTLQG</sequence>
<keyword evidence="7 11" id="KW-0695">RNA-directed DNA polymerase</keyword>
<dbReference type="CDD" id="cd01647">
    <property type="entry name" value="RT_LTR"/>
    <property type="match status" value="1"/>
</dbReference>
<dbReference type="Gene3D" id="3.10.10.10">
    <property type="entry name" value="HIV Type 1 Reverse Transcriptase, subunit A, domain 1"/>
    <property type="match status" value="1"/>
</dbReference>
<gene>
    <name evidence="11" type="ORF">Tci_057166</name>
</gene>
<reference evidence="11" key="1">
    <citation type="journal article" date="2019" name="Sci. Rep.">
        <title>Draft genome of Tanacetum cinerariifolium, the natural source of mosquito coil.</title>
        <authorList>
            <person name="Yamashiro T."/>
            <person name="Shiraishi A."/>
            <person name="Satake H."/>
            <person name="Nakayama K."/>
        </authorList>
    </citation>
    <scope>NUCLEOTIDE SEQUENCE</scope>
</reference>
<feature type="domain" description="Integrase zinc-binding" evidence="10">
    <location>
        <begin position="231"/>
        <end position="269"/>
    </location>
</feature>
<evidence type="ECO:0000256" key="3">
    <source>
        <dbReference type="ARBA" id="ARBA00022695"/>
    </source>
</evidence>
<keyword evidence="2" id="KW-0808">Transferase</keyword>
<dbReference type="GO" id="GO:0004519">
    <property type="term" value="F:endonuclease activity"/>
    <property type="evidence" value="ECO:0007669"/>
    <property type="project" value="UniProtKB-KW"/>
</dbReference>
<dbReference type="AlphaFoldDB" id="A0A6L2NG19"/>
<proteinExistence type="predicted"/>
<evidence type="ECO:0000256" key="2">
    <source>
        <dbReference type="ARBA" id="ARBA00022679"/>
    </source>
</evidence>
<dbReference type="SUPFAM" id="SSF56672">
    <property type="entry name" value="DNA/RNA polymerases"/>
    <property type="match status" value="1"/>
</dbReference>
<dbReference type="FunFam" id="3.10.10.10:FF:000007">
    <property type="entry name" value="Retrovirus-related Pol polyprotein from transposon 17.6-like Protein"/>
    <property type="match status" value="1"/>
</dbReference>
<evidence type="ECO:0000256" key="7">
    <source>
        <dbReference type="ARBA" id="ARBA00022918"/>
    </source>
</evidence>
<evidence type="ECO:0000256" key="1">
    <source>
        <dbReference type="ARBA" id="ARBA00022670"/>
    </source>
</evidence>
<dbReference type="Pfam" id="PF00078">
    <property type="entry name" value="RVT_1"/>
    <property type="match status" value="1"/>
</dbReference>
<evidence type="ECO:0000313" key="11">
    <source>
        <dbReference type="EMBL" id="GEU85188.1"/>
    </source>
</evidence>
<evidence type="ECO:0000259" key="10">
    <source>
        <dbReference type="Pfam" id="PF17921"/>
    </source>
</evidence>
<evidence type="ECO:0000256" key="5">
    <source>
        <dbReference type="ARBA" id="ARBA00022759"/>
    </source>
</evidence>
<evidence type="ECO:0000259" key="9">
    <source>
        <dbReference type="Pfam" id="PF00078"/>
    </source>
</evidence>
<dbReference type="EMBL" id="BKCJ010009055">
    <property type="protein sequence ID" value="GEU85188.1"/>
    <property type="molecule type" value="Genomic_DNA"/>
</dbReference>
<dbReference type="InterPro" id="IPR043502">
    <property type="entry name" value="DNA/RNA_pol_sf"/>
</dbReference>
<dbReference type="InterPro" id="IPR053134">
    <property type="entry name" value="RNA-dir_DNA_polymerase"/>
</dbReference>
<organism evidence="11">
    <name type="scientific">Tanacetum cinerariifolium</name>
    <name type="common">Dalmatian daisy</name>
    <name type="synonym">Chrysanthemum cinerariifolium</name>
    <dbReference type="NCBI Taxonomy" id="118510"/>
    <lineage>
        <taxon>Eukaryota</taxon>
        <taxon>Viridiplantae</taxon>
        <taxon>Streptophyta</taxon>
        <taxon>Embryophyta</taxon>
        <taxon>Tracheophyta</taxon>
        <taxon>Spermatophyta</taxon>
        <taxon>Magnoliopsida</taxon>
        <taxon>eudicotyledons</taxon>
        <taxon>Gunneridae</taxon>
        <taxon>Pentapetalae</taxon>
        <taxon>asterids</taxon>
        <taxon>campanulids</taxon>
        <taxon>Asterales</taxon>
        <taxon>Asteraceae</taxon>
        <taxon>Asteroideae</taxon>
        <taxon>Anthemideae</taxon>
        <taxon>Anthemidinae</taxon>
        <taxon>Tanacetum</taxon>
    </lineage>
</organism>
<dbReference type="GO" id="GO:0003964">
    <property type="term" value="F:RNA-directed DNA polymerase activity"/>
    <property type="evidence" value="ECO:0007669"/>
    <property type="project" value="UniProtKB-KW"/>
</dbReference>